<feature type="domain" description="HTH myb-type" evidence="6">
    <location>
        <begin position="114"/>
        <end position="161"/>
    </location>
</feature>
<evidence type="ECO:0000313" key="8">
    <source>
        <dbReference type="RefSeq" id="XP_006820909.1"/>
    </source>
</evidence>
<dbReference type="PROSITE" id="PS51294">
    <property type="entry name" value="HTH_MYB"/>
    <property type="match status" value="1"/>
</dbReference>
<dbReference type="InterPro" id="IPR009057">
    <property type="entry name" value="Homeodomain-like_sf"/>
</dbReference>
<dbReference type="PROSITE" id="PS50090">
    <property type="entry name" value="MYB_LIKE"/>
    <property type="match status" value="1"/>
</dbReference>
<dbReference type="PROSITE" id="PS50934">
    <property type="entry name" value="SWIRM"/>
    <property type="match status" value="1"/>
</dbReference>
<dbReference type="PROSITE" id="PS51293">
    <property type="entry name" value="SANT"/>
    <property type="match status" value="1"/>
</dbReference>
<evidence type="ECO:0000259" key="3">
    <source>
        <dbReference type="PROSITE" id="PS50090"/>
    </source>
</evidence>
<dbReference type="InterPro" id="IPR007526">
    <property type="entry name" value="SWIRM"/>
</dbReference>
<feature type="region of interest" description="Disordered" evidence="2">
    <location>
        <begin position="58"/>
        <end position="112"/>
    </location>
</feature>
<dbReference type="Pfam" id="PF00249">
    <property type="entry name" value="Myb_DNA-binding"/>
    <property type="match status" value="1"/>
</dbReference>
<feature type="compositionally biased region" description="Acidic residues" evidence="2">
    <location>
        <begin position="413"/>
        <end position="426"/>
    </location>
</feature>
<dbReference type="Gene3D" id="1.10.10.10">
    <property type="entry name" value="Winged helix-like DNA-binding domain superfamily/Winged helix DNA-binding domain"/>
    <property type="match status" value="1"/>
</dbReference>
<organism evidence="7 8">
    <name type="scientific">Saccoglossus kowalevskii</name>
    <name type="common">Acorn worm</name>
    <dbReference type="NCBI Taxonomy" id="10224"/>
    <lineage>
        <taxon>Eukaryota</taxon>
        <taxon>Metazoa</taxon>
        <taxon>Hemichordata</taxon>
        <taxon>Enteropneusta</taxon>
        <taxon>Harrimaniidae</taxon>
        <taxon>Saccoglossus</taxon>
    </lineage>
</organism>
<evidence type="ECO:0000256" key="1">
    <source>
        <dbReference type="ARBA" id="ARBA00023242"/>
    </source>
</evidence>
<evidence type="ECO:0000259" key="4">
    <source>
        <dbReference type="PROSITE" id="PS50934"/>
    </source>
</evidence>
<sequence length="658" mass="74562">MADDIEVDIEGFEDDDEQTSSLELHSDPNVPPSSGANLLPEFSDPPWLLEHEPTWNIHDDIDDKSRSLPSIDHVNQQQTEKPKSSTSKSSSKSRGRKPLFSGGRNSRLPSHKMAWTNEEKTLFEQGMDIYGRSWTRIAQLIHTRTTLQVKNYANQYFKVKAREKKKTETDSSGSNDFTLNAAEIESEEAALEAVTTATTTVPTISRNATANSSISTITSTKRAARAKTETEKLQNVFENESLILAKTKNETFCSDVDDRECKQDSTSQENLSDVDEEDEDVDIDGDSDDNVKENLLTGRNLSPETIYSTLLKSAEILSESENSDLSSLGEKDEESYDCQNQDVNVCSTNIAPAEYNAHDGVESSTYSPGNNNRLCTTANSLGESSKCNKDFSPDDENDESRNTRLERPTTSGDDYEETCSTDDDSSDYYRVDESLVQFVKDEYYDDDDDDENKPDPWSGIPKATVEIIVDHSTTTRDEHIAHSEFFDGRPLKTPSRYMKIRNYILDAWEKCKPKYLTKTSVRPGLKNCGDVNCISRIHEYLEHVGAINFGVDNPYRSTRAAATTANKKTMTKEELLLYQKIRMQSMRPRKRKVRDAYGNWIDPDEFKGQRVEHQFEMRHNEESKSARSRPKYSKLSTYDPFKLVPCDSFTEDNKIFAS</sequence>
<dbReference type="CDD" id="cd00167">
    <property type="entry name" value="SANT"/>
    <property type="match status" value="1"/>
</dbReference>
<dbReference type="Gene3D" id="1.10.10.60">
    <property type="entry name" value="Homeodomain-like"/>
    <property type="match status" value="1"/>
</dbReference>
<feature type="region of interest" description="Disordered" evidence="2">
    <location>
        <begin position="1"/>
        <end position="45"/>
    </location>
</feature>
<feature type="domain" description="Myb-like" evidence="3">
    <location>
        <begin position="107"/>
        <end position="157"/>
    </location>
</feature>
<feature type="compositionally biased region" description="Acidic residues" evidence="2">
    <location>
        <begin position="272"/>
        <end position="288"/>
    </location>
</feature>
<name>A0ABM0MLL8_SACKO</name>
<dbReference type="SMART" id="SM00717">
    <property type="entry name" value="SANT"/>
    <property type="match status" value="1"/>
</dbReference>
<evidence type="ECO:0000259" key="6">
    <source>
        <dbReference type="PROSITE" id="PS51294"/>
    </source>
</evidence>
<evidence type="ECO:0000256" key="2">
    <source>
        <dbReference type="SAM" id="MobiDB-lite"/>
    </source>
</evidence>
<dbReference type="InterPro" id="IPR036388">
    <property type="entry name" value="WH-like_DNA-bd_sf"/>
</dbReference>
<keyword evidence="7" id="KW-1185">Reference proteome</keyword>
<dbReference type="SUPFAM" id="SSF46689">
    <property type="entry name" value="Homeodomain-like"/>
    <property type="match status" value="2"/>
</dbReference>
<evidence type="ECO:0000259" key="5">
    <source>
        <dbReference type="PROSITE" id="PS51293"/>
    </source>
</evidence>
<dbReference type="Pfam" id="PF04433">
    <property type="entry name" value="SWIRM"/>
    <property type="match status" value="1"/>
</dbReference>
<gene>
    <name evidence="8" type="primary">LOC102805858</name>
</gene>
<proteinExistence type="predicted"/>
<reference evidence="8" key="1">
    <citation type="submission" date="2025-08" db="UniProtKB">
        <authorList>
            <consortium name="RefSeq"/>
        </authorList>
    </citation>
    <scope>IDENTIFICATION</scope>
    <source>
        <tissue evidence="8">Testes</tissue>
    </source>
</reference>
<accession>A0ABM0MLL8</accession>
<dbReference type="GeneID" id="102805858"/>
<dbReference type="InterPro" id="IPR017884">
    <property type="entry name" value="SANT_dom"/>
</dbReference>
<feature type="compositionally biased region" description="Acidic residues" evidence="2">
    <location>
        <begin position="1"/>
        <end position="18"/>
    </location>
</feature>
<feature type="region of interest" description="Disordered" evidence="2">
    <location>
        <begin position="256"/>
        <end position="294"/>
    </location>
</feature>
<feature type="domain" description="SANT" evidence="5">
    <location>
        <begin position="110"/>
        <end position="161"/>
    </location>
</feature>
<dbReference type="InterPro" id="IPR017930">
    <property type="entry name" value="Myb_dom"/>
</dbReference>
<feature type="domain" description="SWIRM" evidence="4">
    <location>
        <begin position="460"/>
        <end position="558"/>
    </location>
</feature>
<dbReference type="InterPro" id="IPR001005">
    <property type="entry name" value="SANT/Myb"/>
</dbReference>
<dbReference type="RefSeq" id="XP_006820909.1">
    <property type="nucleotide sequence ID" value="XM_006820846.1"/>
</dbReference>
<feature type="region of interest" description="Disordered" evidence="2">
    <location>
        <begin position="385"/>
        <end position="426"/>
    </location>
</feature>
<evidence type="ECO:0000313" key="7">
    <source>
        <dbReference type="Proteomes" id="UP000694865"/>
    </source>
</evidence>
<keyword evidence="1" id="KW-0539">Nucleus</keyword>
<protein>
    <submittedName>
        <fullName evidence="8">Histone H2A deubiquitinase MYSM1-like</fullName>
    </submittedName>
</protein>
<dbReference type="Proteomes" id="UP000694865">
    <property type="component" value="Unplaced"/>
</dbReference>